<gene>
    <name evidence="1" type="ORF">NG99_25035</name>
</gene>
<dbReference type="EMBL" id="JRUQ01000090">
    <property type="protein sequence ID" value="KGT86700.1"/>
    <property type="molecule type" value="Genomic_DNA"/>
</dbReference>
<dbReference type="Proteomes" id="UP000030351">
    <property type="component" value="Unassembled WGS sequence"/>
</dbReference>
<accession>A0A0A3YJ77</accession>
<keyword evidence="1" id="KW-0808">Transferase</keyword>
<dbReference type="Gene3D" id="3.40.50.150">
    <property type="entry name" value="Vaccinia Virus protein VP39"/>
    <property type="match status" value="1"/>
</dbReference>
<evidence type="ECO:0000313" key="1">
    <source>
        <dbReference type="EMBL" id="KGT86700.1"/>
    </source>
</evidence>
<proteinExistence type="predicted"/>
<keyword evidence="1" id="KW-0489">Methyltransferase</keyword>
<comment type="caution">
    <text evidence="1">The sequence shown here is derived from an EMBL/GenBank/DDBJ whole genome shotgun (WGS) entry which is preliminary data.</text>
</comment>
<dbReference type="CDD" id="cd02440">
    <property type="entry name" value="AdoMet_MTases"/>
    <property type="match status" value="1"/>
</dbReference>
<dbReference type="eggNOG" id="COG3963">
    <property type="taxonomic scope" value="Bacteria"/>
</dbReference>
<dbReference type="AlphaFoldDB" id="A0A0A3YJ77"/>
<evidence type="ECO:0000313" key="2">
    <source>
        <dbReference type="Proteomes" id="UP000030351"/>
    </source>
</evidence>
<dbReference type="SUPFAM" id="SSF53335">
    <property type="entry name" value="S-adenosyl-L-methionine-dependent methyltransferases"/>
    <property type="match status" value="1"/>
</dbReference>
<reference evidence="1 2" key="1">
    <citation type="submission" date="2014-10" db="EMBL/GenBank/DDBJ databases">
        <title>Genome sequence of Erwinia typographi M043b.</title>
        <authorList>
            <person name="Chan K.-G."/>
            <person name="Tan W.-S."/>
        </authorList>
    </citation>
    <scope>NUCLEOTIDE SEQUENCE [LARGE SCALE GENOMIC DNA]</scope>
    <source>
        <strain evidence="1 2">M043b</strain>
    </source>
</reference>
<protein>
    <submittedName>
        <fullName evidence="1">Methyltransferase</fullName>
    </submittedName>
</protein>
<organism evidence="1 2">
    <name type="scientific">Erwinia typographi</name>
    <dbReference type="NCBI Taxonomy" id="371042"/>
    <lineage>
        <taxon>Bacteria</taxon>
        <taxon>Pseudomonadati</taxon>
        <taxon>Pseudomonadota</taxon>
        <taxon>Gammaproteobacteria</taxon>
        <taxon>Enterobacterales</taxon>
        <taxon>Erwiniaceae</taxon>
        <taxon>Erwinia</taxon>
    </lineage>
</organism>
<keyword evidence="2" id="KW-1185">Reference proteome</keyword>
<dbReference type="OrthoDB" id="9805585at2"/>
<dbReference type="STRING" id="371042.NG99_25035"/>
<name>A0A0A3YJ77_9GAMM</name>
<dbReference type="GO" id="GO:0008168">
    <property type="term" value="F:methyltransferase activity"/>
    <property type="evidence" value="ECO:0007669"/>
    <property type="project" value="UniProtKB-KW"/>
</dbReference>
<dbReference type="GO" id="GO:0032259">
    <property type="term" value="P:methylation"/>
    <property type="evidence" value="ECO:0007669"/>
    <property type="project" value="UniProtKB-KW"/>
</dbReference>
<dbReference type="InterPro" id="IPR029063">
    <property type="entry name" value="SAM-dependent_MTases_sf"/>
</dbReference>
<sequence length="197" mass="21918">MLSAFSYIKDKTGYLQEFISDPRKTGTIAPSSMSLCRTMSDAVDWNQCERIAELGAGDGVLTRHLLTRMRPDASLVAFETNSRFHPKLTAINDPRLQVTGASAETLSGEYDAIFSGLPLLSLPKKVRHGILERAAALLSPQGVFVQFQYTSLSEPLLSEYFAWNRSRVLRNLPPAWVYRCHSLDNLPQQKSGVITSL</sequence>